<sequence length="176" mass="20784">MPGQLSVEQITSKIHVIRDVKVMLDNDLAELYEIETKQLKRSVRRNIDRFPPDFMFEISKNEYDSLRRQNGTLERGSHSKYLPFAFTEQGVAMLSSVLNSKRAIYVNIQIMRIFTKLRQMLLDNADLRKEIEELKKITEDRFQIVFETLDHMLVVESKPKNNIGFTIKEKKREYGK</sequence>
<gene>
    <name evidence="2" type="ORF">N47_J00880</name>
</gene>
<evidence type="ECO:0000259" key="1">
    <source>
        <dbReference type="Pfam" id="PF10543"/>
    </source>
</evidence>
<name>E1YEW3_9BACT</name>
<accession>E1YEW3</accession>
<organism evidence="2">
    <name type="scientific">uncultured Desulfobacterium sp</name>
    <dbReference type="NCBI Taxonomy" id="201089"/>
    <lineage>
        <taxon>Bacteria</taxon>
        <taxon>Pseudomonadati</taxon>
        <taxon>Thermodesulfobacteriota</taxon>
        <taxon>Desulfobacteria</taxon>
        <taxon>Desulfobacterales</taxon>
        <taxon>Desulfobacteriaceae</taxon>
        <taxon>Desulfobacterium</taxon>
        <taxon>environmental samples</taxon>
    </lineage>
</organism>
<feature type="domain" description="KilA-N DNA-binding" evidence="1">
    <location>
        <begin position="12"/>
        <end position="97"/>
    </location>
</feature>
<dbReference type="EMBL" id="FR695872">
    <property type="protein sequence ID" value="CBX29107.1"/>
    <property type="molecule type" value="Genomic_DNA"/>
</dbReference>
<proteinExistence type="predicted"/>
<dbReference type="Pfam" id="PF10543">
    <property type="entry name" value="ORF6N"/>
    <property type="match status" value="1"/>
</dbReference>
<protein>
    <recommendedName>
        <fullName evidence="1">KilA-N DNA-binding domain-containing protein</fullName>
    </recommendedName>
</protein>
<dbReference type="InterPro" id="IPR018873">
    <property type="entry name" value="KilA-N_DNA-bd_domain"/>
</dbReference>
<dbReference type="AlphaFoldDB" id="E1YEW3"/>
<evidence type="ECO:0000313" key="2">
    <source>
        <dbReference type="EMBL" id="CBX29107.1"/>
    </source>
</evidence>
<reference evidence="2" key="1">
    <citation type="journal article" date="2011" name="Environ. Microbiol.">
        <title>Genomic insights into the metabolic potential of the polycyclic aromatic hydrocarbon degrading sulfate-reducing Deltaproteobacterium N47.</title>
        <authorList>
            <person name="Bergmann F."/>
            <person name="Selesi D."/>
            <person name="Weinmaier T."/>
            <person name="Tischler P."/>
            <person name="Rattei T."/>
            <person name="Meckenstock R.U."/>
        </authorList>
    </citation>
    <scope>NUCLEOTIDE SEQUENCE</scope>
</reference>